<dbReference type="Proteomes" id="UP001595823">
    <property type="component" value="Unassembled WGS sequence"/>
</dbReference>
<organism evidence="1 2">
    <name type="scientific">Salininema proteolyticum</name>
    <dbReference type="NCBI Taxonomy" id="1607685"/>
    <lineage>
        <taxon>Bacteria</taxon>
        <taxon>Bacillati</taxon>
        <taxon>Actinomycetota</taxon>
        <taxon>Actinomycetes</taxon>
        <taxon>Glycomycetales</taxon>
        <taxon>Glycomycetaceae</taxon>
        <taxon>Salininema</taxon>
    </lineage>
</organism>
<protein>
    <submittedName>
        <fullName evidence="1">Uncharacterized protein</fullName>
    </submittedName>
</protein>
<dbReference type="RefSeq" id="WP_380620676.1">
    <property type="nucleotide sequence ID" value="NZ_JBHSDK010000015.1"/>
</dbReference>
<evidence type="ECO:0000313" key="1">
    <source>
        <dbReference type="EMBL" id="MFC4335620.1"/>
    </source>
</evidence>
<sequence>MNVIAFAVQEFRSGGVSEVVPLIDGTPLTELVDAYEMSRSMRSAGNVYGGLIPAYFRYGPMDEHFLGEGFRSSAGTYLLGCECGEVGCRPLLGRISLKSAEVFWTDFVQPHRPERDYSGFGPFAFSRRQYRSALDSLVNDLISE</sequence>
<proteinExistence type="predicted"/>
<name>A0ABV8TYG0_9ACTN</name>
<comment type="caution">
    <text evidence="1">The sequence shown here is derived from an EMBL/GenBank/DDBJ whole genome shotgun (WGS) entry which is preliminary data.</text>
</comment>
<evidence type="ECO:0000313" key="2">
    <source>
        <dbReference type="Proteomes" id="UP001595823"/>
    </source>
</evidence>
<reference evidence="2" key="1">
    <citation type="journal article" date="2019" name="Int. J. Syst. Evol. Microbiol.">
        <title>The Global Catalogue of Microorganisms (GCM) 10K type strain sequencing project: providing services to taxonomists for standard genome sequencing and annotation.</title>
        <authorList>
            <consortium name="The Broad Institute Genomics Platform"/>
            <consortium name="The Broad Institute Genome Sequencing Center for Infectious Disease"/>
            <person name="Wu L."/>
            <person name="Ma J."/>
        </authorList>
    </citation>
    <scope>NUCLEOTIDE SEQUENCE [LARGE SCALE GENOMIC DNA]</scope>
    <source>
        <strain evidence="2">IBRC-M 10908</strain>
    </source>
</reference>
<gene>
    <name evidence="1" type="ORF">ACFPET_10455</name>
</gene>
<accession>A0ABV8TYG0</accession>
<dbReference type="EMBL" id="JBHSDK010000015">
    <property type="protein sequence ID" value="MFC4335620.1"/>
    <property type="molecule type" value="Genomic_DNA"/>
</dbReference>
<keyword evidence="2" id="KW-1185">Reference proteome</keyword>